<feature type="compositionally biased region" description="Basic and acidic residues" evidence="1">
    <location>
        <begin position="101"/>
        <end position="119"/>
    </location>
</feature>
<feature type="region of interest" description="Disordered" evidence="1">
    <location>
        <begin position="101"/>
        <end position="122"/>
    </location>
</feature>
<dbReference type="AlphaFoldDB" id="A0A2G5B5V4"/>
<dbReference type="EMBL" id="KZ303518">
    <property type="protein sequence ID" value="PIA14389.1"/>
    <property type="molecule type" value="Genomic_DNA"/>
</dbReference>
<gene>
    <name evidence="2" type="ORF">COEREDRAFT_10434</name>
</gene>
<protein>
    <submittedName>
        <fullName evidence="2">Uncharacterized protein</fullName>
    </submittedName>
</protein>
<evidence type="ECO:0000313" key="2">
    <source>
        <dbReference type="EMBL" id="PIA14389.1"/>
    </source>
</evidence>
<dbReference type="OrthoDB" id="5590456at2759"/>
<name>A0A2G5B5V4_COERN</name>
<dbReference type="Proteomes" id="UP000242474">
    <property type="component" value="Unassembled WGS sequence"/>
</dbReference>
<accession>A0A2G5B5V4</accession>
<organism evidence="2 3">
    <name type="scientific">Coemansia reversa (strain ATCC 12441 / NRRL 1564)</name>
    <dbReference type="NCBI Taxonomy" id="763665"/>
    <lineage>
        <taxon>Eukaryota</taxon>
        <taxon>Fungi</taxon>
        <taxon>Fungi incertae sedis</taxon>
        <taxon>Zoopagomycota</taxon>
        <taxon>Kickxellomycotina</taxon>
        <taxon>Kickxellomycetes</taxon>
        <taxon>Kickxellales</taxon>
        <taxon>Kickxellaceae</taxon>
        <taxon>Coemansia</taxon>
    </lineage>
</organism>
<evidence type="ECO:0000256" key="1">
    <source>
        <dbReference type="SAM" id="MobiDB-lite"/>
    </source>
</evidence>
<sequence>MRTGAKPLLKPLWSDSAPHRALGRTRVNLRIKGGPAIWTDAVVIRFRTSWEVLIGDKALEGLGIRLMTPAIQKRLKTGRKQPDHPAKTLDTDWRKEQLRVPSEEEYEKLPESASTHDPEILSLSDPTPAAIAVPEPVVSRPMRARLGLPADFFIPQRDAEFECQNALYPEASEASIKERLHHQCPDPALARRLLSEIVMGKGAVREYPGGCPPPAAYAPIKPPMHAEAKPVYVVQHTLSDAAREARDKVVSERVQYGIDEPSRAFAQMPIFTKSKPNTDE</sequence>
<keyword evidence="3" id="KW-1185">Reference proteome</keyword>
<evidence type="ECO:0000313" key="3">
    <source>
        <dbReference type="Proteomes" id="UP000242474"/>
    </source>
</evidence>
<proteinExistence type="predicted"/>
<reference evidence="2 3" key="1">
    <citation type="journal article" date="2015" name="Genome Biol. Evol.">
        <title>Phylogenomic analyses indicate that early fungi evolved digesting cell walls of algal ancestors of land plants.</title>
        <authorList>
            <person name="Chang Y."/>
            <person name="Wang S."/>
            <person name="Sekimoto S."/>
            <person name="Aerts A.L."/>
            <person name="Choi C."/>
            <person name="Clum A."/>
            <person name="LaButti K.M."/>
            <person name="Lindquist E.A."/>
            <person name="Yee Ngan C."/>
            <person name="Ohm R.A."/>
            <person name="Salamov A.A."/>
            <person name="Grigoriev I.V."/>
            <person name="Spatafora J.W."/>
            <person name="Berbee M.L."/>
        </authorList>
    </citation>
    <scope>NUCLEOTIDE SEQUENCE [LARGE SCALE GENOMIC DNA]</scope>
    <source>
        <strain evidence="2 3">NRRL 1564</strain>
    </source>
</reference>